<dbReference type="PANTHER" id="PTHR43133:SF25">
    <property type="entry name" value="RNA POLYMERASE SIGMA FACTOR RFAY-RELATED"/>
    <property type="match status" value="1"/>
</dbReference>
<dbReference type="Pfam" id="PF04542">
    <property type="entry name" value="Sigma70_r2"/>
    <property type="match status" value="1"/>
</dbReference>
<dbReference type="InterPro" id="IPR007627">
    <property type="entry name" value="RNA_pol_sigma70_r2"/>
</dbReference>
<reference evidence="7" key="2">
    <citation type="submission" date="2023-01" db="EMBL/GenBank/DDBJ databases">
        <authorList>
            <person name="Sun Q."/>
            <person name="Evtushenko L."/>
        </authorList>
    </citation>
    <scope>NUCLEOTIDE SEQUENCE</scope>
    <source>
        <strain evidence="7">VKM Ac-1958</strain>
    </source>
</reference>
<dbReference type="InterPro" id="IPR013325">
    <property type="entry name" value="RNA_pol_sigma_r2"/>
</dbReference>
<comment type="caution">
    <text evidence="7">The sequence shown here is derived from an EMBL/GenBank/DDBJ whole genome shotgun (WGS) entry which is preliminary data.</text>
</comment>
<evidence type="ECO:0000256" key="3">
    <source>
        <dbReference type="ARBA" id="ARBA00023082"/>
    </source>
</evidence>
<feature type="domain" description="RNA polymerase sigma factor 70 region 4 type 2" evidence="6">
    <location>
        <begin position="136"/>
        <end position="182"/>
    </location>
</feature>
<gene>
    <name evidence="7" type="ORF">GCM10017596_26400</name>
</gene>
<dbReference type="GO" id="GO:0016987">
    <property type="term" value="F:sigma factor activity"/>
    <property type="evidence" value="ECO:0007669"/>
    <property type="project" value="UniProtKB-KW"/>
</dbReference>
<keyword evidence="3" id="KW-0731">Sigma factor</keyword>
<evidence type="ECO:0000259" key="6">
    <source>
        <dbReference type="Pfam" id="PF08281"/>
    </source>
</evidence>
<evidence type="ECO:0000313" key="8">
    <source>
        <dbReference type="Proteomes" id="UP001142325"/>
    </source>
</evidence>
<name>A0A9W6HVW1_9MICO</name>
<dbReference type="AlphaFoldDB" id="A0A9W6HVW1"/>
<feature type="domain" description="RNA polymerase sigma-70 region 2" evidence="5">
    <location>
        <begin position="32"/>
        <end position="93"/>
    </location>
</feature>
<sequence length="202" mass="22941">MWRRDAVTGMQADAALWARAAQADDAAFAEIFDRHGDRVYRHARRLVAQQADAEDVTAMVFLEAWRSRTRVRVVDGSPLAWLLVTATNLSRNLERGRIRHERALRQLRIEDAPDHAEHVAEEQGVTSRRAPVQSSFGQLSRRDQEILMLCVIEELPPREVAVLMRVPAGTVRTRLSRAKKRLREALEAGHPDVVSQWRGVQG</sequence>
<keyword evidence="4" id="KW-0804">Transcription</keyword>
<dbReference type="GO" id="GO:0006352">
    <property type="term" value="P:DNA-templated transcription initiation"/>
    <property type="evidence" value="ECO:0007669"/>
    <property type="project" value="InterPro"/>
</dbReference>
<comment type="similarity">
    <text evidence="1">Belongs to the sigma-70 factor family. ECF subfamily.</text>
</comment>
<accession>A0A9W6HVW1</accession>
<dbReference type="NCBIfam" id="TIGR02937">
    <property type="entry name" value="sigma70-ECF"/>
    <property type="match status" value="1"/>
</dbReference>
<organism evidence="7 8">
    <name type="scientific">Microbacterium keratanolyticum</name>
    <dbReference type="NCBI Taxonomy" id="67574"/>
    <lineage>
        <taxon>Bacteria</taxon>
        <taxon>Bacillati</taxon>
        <taxon>Actinomycetota</taxon>
        <taxon>Actinomycetes</taxon>
        <taxon>Micrococcales</taxon>
        <taxon>Microbacteriaceae</taxon>
        <taxon>Microbacterium</taxon>
    </lineage>
</organism>
<evidence type="ECO:0000313" key="7">
    <source>
        <dbReference type="EMBL" id="GLK02925.1"/>
    </source>
</evidence>
<dbReference type="InterPro" id="IPR039425">
    <property type="entry name" value="RNA_pol_sigma-70-like"/>
</dbReference>
<dbReference type="Proteomes" id="UP001142325">
    <property type="component" value="Unassembled WGS sequence"/>
</dbReference>
<dbReference type="Pfam" id="PF08281">
    <property type="entry name" value="Sigma70_r4_2"/>
    <property type="match status" value="1"/>
</dbReference>
<keyword evidence="8" id="KW-1185">Reference proteome</keyword>
<dbReference type="SUPFAM" id="SSF88659">
    <property type="entry name" value="Sigma3 and sigma4 domains of RNA polymerase sigma factors"/>
    <property type="match status" value="1"/>
</dbReference>
<dbReference type="InterPro" id="IPR013324">
    <property type="entry name" value="RNA_pol_sigma_r3/r4-like"/>
</dbReference>
<dbReference type="EMBL" id="BSET01000002">
    <property type="protein sequence ID" value="GLK02925.1"/>
    <property type="molecule type" value="Genomic_DNA"/>
</dbReference>
<evidence type="ECO:0000256" key="1">
    <source>
        <dbReference type="ARBA" id="ARBA00010641"/>
    </source>
</evidence>
<dbReference type="Gene3D" id="1.10.1740.10">
    <property type="match status" value="1"/>
</dbReference>
<dbReference type="Gene3D" id="1.10.10.10">
    <property type="entry name" value="Winged helix-like DNA-binding domain superfamily/Winged helix DNA-binding domain"/>
    <property type="match status" value="1"/>
</dbReference>
<reference evidence="7" key="1">
    <citation type="journal article" date="2014" name="Int. J. Syst. Evol. Microbiol.">
        <title>Complete genome sequence of Corynebacterium casei LMG S-19264T (=DSM 44701T), isolated from a smear-ripened cheese.</title>
        <authorList>
            <consortium name="US DOE Joint Genome Institute (JGI-PGF)"/>
            <person name="Walter F."/>
            <person name="Albersmeier A."/>
            <person name="Kalinowski J."/>
            <person name="Ruckert C."/>
        </authorList>
    </citation>
    <scope>NUCLEOTIDE SEQUENCE</scope>
    <source>
        <strain evidence="7">VKM Ac-1958</strain>
    </source>
</reference>
<dbReference type="SUPFAM" id="SSF88946">
    <property type="entry name" value="Sigma2 domain of RNA polymerase sigma factors"/>
    <property type="match status" value="1"/>
</dbReference>
<evidence type="ECO:0000256" key="4">
    <source>
        <dbReference type="ARBA" id="ARBA00023163"/>
    </source>
</evidence>
<dbReference type="GO" id="GO:0003677">
    <property type="term" value="F:DNA binding"/>
    <property type="evidence" value="ECO:0007669"/>
    <property type="project" value="InterPro"/>
</dbReference>
<keyword evidence="2" id="KW-0805">Transcription regulation</keyword>
<dbReference type="InterPro" id="IPR036388">
    <property type="entry name" value="WH-like_DNA-bd_sf"/>
</dbReference>
<proteinExistence type="inferred from homology"/>
<protein>
    <submittedName>
        <fullName evidence="7">Siderophore-interacting protein</fullName>
    </submittedName>
</protein>
<dbReference type="InterPro" id="IPR014284">
    <property type="entry name" value="RNA_pol_sigma-70_dom"/>
</dbReference>
<dbReference type="PANTHER" id="PTHR43133">
    <property type="entry name" value="RNA POLYMERASE ECF-TYPE SIGMA FACTO"/>
    <property type="match status" value="1"/>
</dbReference>
<evidence type="ECO:0000259" key="5">
    <source>
        <dbReference type="Pfam" id="PF04542"/>
    </source>
</evidence>
<dbReference type="InterPro" id="IPR013249">
    <property type="entry name" value="RNA_pol_sigma70_r4_t2"/>
</dbReference>
<evidence type="ECO:0000256" key="2">
    <source>
        <dbReference type="ARBA" id="ARBA00023015"/>
    </source>
</evidence>